<proteinExistence type="predicted"/>
<protein>
    <submittedName>
        <fullName evidence="5">Mismatch-specific DNA-glycosylase</fullName>
    </submittedName>
</protein>
<evidence type="ECO:0000259" key="4">
    <source>
        <dbReference type="SMART" id="SM00986"/>
    </source>
</evidence>
<dbReference type="Gene3D" id="3.40.470.10">
    <property type="entry name" value="Uracil-DNA glycosylase-like domain"/>
    <property type="match status" value="1"/>
</dbReference>
<dbReference type="GO" id="GO:0004844">
    <property type="term" value="F:uracil DNA N-glycosylase activity"/>
    <property type="evidence" value="ECO:0007669"/>
    <property type="project" value="TreeGrafter"/>
</dbReference>
<dbReference type="SUPFAM" id="SSF52141">
    <property type="entry name" value="Uracil-DNA glycosylase-like"/>
    <property type="match status" value="1"/>
</dbReference>
<dbReference type="GO" id="GO:0008263">
    <property type="term" value="F:pyrimidine-specific mismatch base pair DNA N-glycosylase activity"/>
    <property type="evidence" value="ECO:0007669"/>
    <property type="project" value="TreeGrafter"/>
</dbReference>
<keyword evidence="1" id="KW-0227">DNA damage</keyword>
<accession>A0A9W6HBP1</accession>
<keyword evidence="6" id="KW-1185">Reference proteome</keyword>
<dbReference type="CDD" id="cd10028">
    <property type="entry name" value="UDG-F2_TDG_MUG"/>
    <property type="match status" value="1"/>
</dbReference>
<dbReference type="Pfam" id="PF03167">
    <property type="entry name" value="UDG"/>
    <property type="match status" value="1"/>
</dbReference>
<gene>
    <name evidence="5" type="ORF">GCM10017584_26920</name>
</gene>
<evidence type="ECO:0000256" key="3">
    <source>
        <dbReference type="ARBA" id="ARBA00023204"/>
    </source>
</evidence>
<dbReference type="InterPro" id="IPR005122">
    <property type="entry name" value="Uracil-DNA_glycosylase-like"/>
</dbReference>
<keyword evidence="3" id="KW-0234">DNA repair</keyword>
<dbReference type="AlphaFoldDB" id="A0A9W6HBP1"/>
<reference evidence="5" key="2">
    <citation type="submission" date="2023-01" db="EMBL/GenBank/DDBJ databases">
        <authorList>
            <person name="Sun Q."/>
            <person name="Evtushenko L."/>
        </authorList>
    </citation>
    <scope>NUCLEOTIDE SEQUENCE</scope>
    <source>
        <strain evidence="5">VKM Ac-1401</strain>
    </source>
</reference>
<name>A0A9W6HBP1_9MICO</name>
<reference evidence="5" key="1">
    <citation type="journal article" date="2014" name="Int. J. Syst. Evol. Microbiol.">
        <title>Complete genome sequence of Corynebacterium casei LMG S-19264T (=DSM 44701T), isolated from a smear-ripened cheese.</title>
        <authorList>
            <consortium name="US DOE Joint Genome Institute (JGI-PGF)"/>
            <person name="Walter F."/>
            <person name="Albersmeier A."/>
            <person name="Kalinowski J."/>
            <person name="Ruckert C."/>
        </authorList>
    </citation>
    <scope>NUCLEOTIDE SEQUENCE</scope>
    <source>
        <strain evidence="5">VKM Ac-1401</strain>
    </source>
</reference>
<evidence type="ECO:0000256" key="1">
    <source>
        <dbReference type="ARBA" id="ARBA00022763"/>
    </source>
</evidence>
<evidence type="ECO:0000313" key="6">
    <source>
        <dbReference type="Proteomes" id="UP001142372"/>
    </source>
</evidence>
<evidence type="ECO:0000313" key="5">
    <source>
        <dbReference type="EMBL" id="GLJ77118.1"/>
    </source>
</evidence>
<evidence type="ECO:0000256" key="2">
    <source>
        <dbReference type="ARBA" id="ARBA00022801"/>
    </source>
</evidence>
<dbReference type="EMBL" id="BSEN01000013">
    <property type="protein sequence ID" value="GLJ77118.1"/>
    <property type="molecule type" value="Genomic_DNA"/>
</dbReference>
<dbReference type="Proteomes" id="UP001142372">
    <property type="component" value="Unassembled WGS sequence"/>
</dbReference>
<dbReference type="SMART" id="SM00987">
    <property type="entry name" value="UreE_C"/>
    <property type="match status" value="1"/>
</dbReference>
<organism evidence="5 6">
    <name type="scientific">Leifsonia poae</name>
    <dbReference type="NCBI Taxonomy" id="110933"/>
    <lineage>
        <taxon>Bacteria</taxon>
        <taxon>Bacillati</taxon>
        <taxon>Actinomycetota</taxon>
        <taxon>Actinomycetes</taxon>
        <taxon>Micrococcales</taxon>
        <taxon>Microbacteriaceae</taxon>
        <taxon>Leifsonia</taxon>
    </lineage>
</organism>
<dbReference type="RefSeq" id="WP_271177768.1">
    <property type="nucleotide sequence ID" value="NZ_BAAAJO010000004.1"/>
</dbReference>
<feature type="domain" description="Uracil-DNA glycosylase-like" evidence="4">
    <location>
        <begin position="17"/>
        <end position="178"/>
    </location>
</feature>
<dbReference type="PANTHER" id="PTHR12159:SF9">
    <property type="entry name" value="G_T MISMATCH-SPECIFIC THYMINE DNA GLYCOSYLASE"/>
    <property type="match status" value="1"/>
</dbReference>
<dbReference type="GO" id="GO:0006285">
    <property type="term" value="P:base-excision repair, AP site formation"/>
    <property type="evidence" value="ECO:0007669"/>
    <property type="project" value="InterPro"/>
</dbReference>
<keyword evidence="2" id="KW-0378">Hydrolase</keyword>
<dbReference type="InterPro" id="IPR036895">
    <property type="entry name" value="Uracil-DNA_glycosylase-like_sf"/>
</dbReference>
<dbReference type="PANTHER" id="PTHR12159">
    <property type="entry name" value="G/T AND G/U MISMATCH-SPECIFIC DNA GLYCOSYLASE"/>
    <property type="match status" value="1"/>
</dbReference>
<dbReference type="InterPro" id="IPR015637">
    <property type="entry name" value="MUG/TDG"/>
</dbReference>
<sequence length="193" mass="20533">MRFSQAELQAFTGKTLPDLIPRPTRLLIVGIKPGLLTVAVQAHFARRGNRFYPALFRAGITDHVIDASSGFDPADVRQLEDRGIGITCIVPGATARAAELTPAQLRAGGAALRERVADIRPSVVAFLGISAYRIAFDEPKALVGRQPLDWGSSQVWVVPNPSGLNAHASLADLTAAYREVAVAAGIDPYPVVA</sequence>
<dbReference type="SMART" id="SM00986">
    <property type="entry name" value="UDG"/>
    <property type="match status" value="1"/>
</dbReference>
<comment type="caution">
    <text evidence="5">The sequence shown here is derived from an EMBL/GenBank/DDBJ whole genome shotgun (WGS) entry which is preliminary data.</text>
</comment>